<comment type="caution">
    <text evidence="1">The sequence shown here is derived from an EMBL/GenBank/DDBJ whole genome shotgun (WGS) entry which is preliminary data.</text>
</comment>
<evidence type="ECO:0000313" key="2">
    <source>
        <dbReference type="Proteomes" id="UP000286773"/>
    </source>
</evidence>
<proteinExistence type="predicted"/>
<accession>A0A430ALH3</accession>
<reference evidence="1 2" key="1">
    <citation type="submission" date="2017-05" db="EMBL/GenBank/DDBJ databases">
        <title>Vagococcus spp. assemblies.</title>
        <authorList>
            <person name="Gulvik C.A."/>
        </authorList>
    </citation>
    <scope>NUCLEOTIDE SEQUENCE [LARGE SCALE GENOMIC DNA]</scope>
    <source>
        <strain evidence="1 2">LMG 24798</strain>
    </source>
</reference>
<dbReference type="Proteomes" id="UP000286773">
    <property type="component" value="Unassembled WGS sequence"/>
</dbReference>
<organism evidence="1 2">
    <name type="scientific">Vagococcus acidifermentans</name>
    <dbReference type="NCBI Taxonomy" id="564710"/>
    <lineage>
        <taxon>Bacteria</taxon>
        <taxon>Bacillati</taxon>
        <taxon>Bacillota</taxon>
        <taxon>Bacilli</taxon>
        <taxon>Lactobacillales</taxon>
        <taxon>Enterococcaceae</taxon>
        <taxon>Vagococcus</taxon>
    </lineage>
</organism>
<sequence>MLKQRGALIGTLNQKELQDALTNYVQEDLSGENELIHIYADVLEMMARYIVNLKLEQCFLVAVVLKIK</sequence>
<keyword evidence="2" id="KW-1185">Reference proteome</keyword>
<dbReference type="EMBL" id="NGKC01000027">
    <property type="protein sequence ID" value="RSU08945.1"/>
    <property type="molecule type" value="Genomic_DNA"/>
</dbReference>
<dbReference type="AlphaFoldDB" id="A0A430ALH3"/>
<protein>
    <submittedName>
        <fullName evidence="1">Uncharacterized protein</fullName>
    </submittedName>
</protein>
<evidence type="ECO:0000313" key="1">
    <source>
        <dbReference type="EMBL" id="RSU08945.1"/>
    </source>
</evidence>
<gene>
    <name evidence="1" type="ORF">CBF27_13825</name>
</gene>
<name>A0A430ALH3_9ENTE</name>